<sequence>MEQTTGSLSHHRFSRSLLNDPALSSLVEMLLQMEPGQRLASERELSQTLNLSRNTLRDRMSKLESMGALERRERLGTYYTGVQPEHTGDVLILSLMFQQMTLDSLISVRHALERQAAVEACRNADGEAIEALRAAVSAMHATEDGQLLLDADGGFHRALFAASASAGLIFFSEMLQPVLHGTLQYLTLEQDFATMRVVHQEILDAVIAGDAAAASRTIDDHFAWLEVLMDRERQGIRPQ</sequence>
<dbReference type="PANTHER" id="PTHR43537:SF44">
    <property type="entry name" value="GNTR FAMILY REGULATORY PROTEIN"/>
    <property type="match status" value="1"/>
</dbReference>
<evidence type="ECO:0000259" key="4">
    <source>
        <dbReference type="PROSITE" id="PS50949"/>
    </source>
</evidence>
<reference evidence="6" key="1">
    <citation type="journal article" date="2019" name="Int. J. Syst. Evol. Microbiol.">
        <title>The Global Catalogue of Microorganisms (GCM) 10K type strain sequencing project: providing services to taxonomists for standard genome sequencing and annotation.</title>
        <authorList>
            <consortium name="The Broad Institute Genomics Platform"/>
            <consortium name="The Broad Institute Genome Sequencing Center for Infectious Disease"/>
            <person name="Wu L."/>
            <person name="Ma J."/>
        </authorList>
    </citation>
    <scope>NUCLEOTIDE SEQUENCE [LARGE SCALE GENOMIC DNA]</scope>
    <source>
        <strain evidence="6">CCUG 50213</strain>
    </source>
</reference>
<dbReference type="Pfam" id="PF00392">
    <property type="entry name" value="GntR"/>
    <property type="match status" value="1"/>
</dbReference>
<keyword evidence="3" id="KW-0804">Transcription</keyword>
<dbReference type="PANTHER" id="PTHR43537">
    <property type="entry name" value="TRANSCRIPTIONAL REGULATOR, GNTR FAMILY"/>
    <property type="match status" value="1"/>
</dbReference>
<dbReference type="PRINTS" id="PR00035">
    <property type="entry name" value="HTHGNTR"/>
</dbReference>
<dbReference type="InterPro" id="IPR036390">
    <property type="entry name" value="WH_DNA-bd_sf"/>
</dbReference>
<evidence type="ECO:0000256" key="1">
    <source>
        <dbReference type="ARBA" id="ARBA00023015"/>
    </source>
</evidence>
<evidence type="ECO:0000313" key="6">
    <source>
        <dbReference type="Proteomes" id="UP001597181"/>
    </source>
</evidence>
<protein>
    <submittedName>
        <fullName evidence="5">FadR/GntR family transcriptional regulator</fullName>
    </submittedName>
</protein>
<gene>
    <name evidence="5" type="ORF">ACFQ3U_13675</name>
</gene>
<dbReference type="EMBL" id="JBHTLY010000007">
    <property type="protein sequence ID" value="MFD1202946.1"/>
    <property type="molecule type" value="Genomic_DNA"/>
</dbReference>
<dbReference type="Proteomes" id="UP001597181">
    <property type="component" value="Unassembled WGS sequence"/>
</dbReference>
<comment type="caution">
    <text evidence="5">The sequence shown here is derived from an EMBL/GenBank/DDBJ whole genome shotgun (WGS) entry which is preliminary data.</text>
</comment>
<dbReference type="SUPFAM" id="SSF48008">
    <property type="entry name" value="GntR ligand-binding domain-like"/>
    <property type="match status" value="1"/>
</dbReference>
<dbReference type="SUPFAM" id="SSF46785">
    <property type="entry name" value="Winged helix' DNA-binding domain"/>
    <property type="match status" value="1"/>
</dbReference>
<evidence type="ECO:0000313" key="5">
    <source>
        <dbReference type="EMBL" id="MFD1202946.1"/>
    </source>
</evidence>
<evidence type="ECO:0000256" key="2">
    <source>
        <dbReference type="ARBA" id="ARBA00023125"/>
    </source>
</evidence>
<keyword evidence="1" id="KW-0805">Transcription regulation</keyword>
<dbReference type="InterPro" id="IPR036388">
    <property type="entry name" value="WH-like_DNA-bd_sf"/>
</dbReference>
<keyword evidence="6" id="KW-1185">Reference proteome</keyword>
<organism evidence="5 6">
    <name type="scientific">Leucobacter albus</name>
    <dbReference type="NCBI Taxonomy" id="272210"/>
    <lineage>
        <taxon>Bacteria</taxon>
        <taxon>Bacillati</taxon>
        <taxon>Actinomycetota</taxon>
        <taxon>Actinomycetes</taxon>
        <taxon>Micrococcales</taxon>
        <taxon>Microbacteriaceae</taxon>
        <taxon>Leucobacter</taxon>
    </lineage>
</organism>
<dbReference type="Gene3D" id="1.20.120.530">
    <property type="entry name" value="GntR ligand-binding domain-like"/>
    <property type="match status" value="1"/>
</dbReference>
<dbReference type="PROSITE" id="PS50949">
    <property type="entry name" value="HTH_GNTR"/>
    <property type="match status" value="1"/>
</dbReference>
<feature type="domain" description="HTH gntR-type" evidence="4">
    <location>
        <begin position="12"/>
        <end position="82"/>
    </location>
</feature>
<evidence type="ECO:0000256" key="3">
    <source>
        <dbReference type="ARBA" id="ARBA00023163"/>
    </source>
</evidence>
<dbReference type="Pfam" id="PF07729">
    <property type="entry name" value="FCD"/>
    <property type="match status" value="1"/>
</dbReference>
<dbReference type="SMART" id="SM00345">
    <property type="entry name" value="HTH_GNTR"/>
    <property type="match status" value="1"/>
</dbReference>
<proteinExistence type="predicted"/>
<dbReference type="Gene3D" id="1.10.10.10">
    <property type="entry name" value="Winged helix-like DNA-binding domain superfamily/Winged helix DNA-binding domain"/>
    <property type="match status" value="1"/>
</dbReference>
<dbReference type="InterPro" id="IPR000524">
    <property type="entry name" value="Tscrpt_reg_HTH_GntR"/>
</dbReference>
<dbReference type="RefSeq" id="WP_343960706.1">
    <property type="nucleotide sequence ID" value="NZ_BAAAKZ010000009.1"/>
</dbReference>
<keyword evidence="2" id="KW-0238">DNA-binding</keyword>
<name>A0ABW3TQD9_9MICO</name>
<accession>A0ABW3TQD9</accession>
<dbReference type="SMART" id="SM00895">
    <property type="entry name" value="FCD"/>
    <property type="match status" value="1"/>
</dbReference>
<dbReference type="InterPro" id="IPR011711">
    <property type="entry name" value="GntR_C"/>
</dbReference>
<dbReference type="InterPro" id="IPR008920">
    <property type="entry name" value="TF_FadR/GntR_C"/>
</dbReference>